<proteinExistence type="predicted"/>
<dbReference type="AlphaFoldDB" id="A0A1C7M6R3"/>
<dbReference type="Proteomes" id="UP000092993">
    <property type="component" value="Unassembled WGS sequence"/>
</dbReference>
<sequence>MEIRAGYDFTAVVRTSIIQILRTPGGPYHDWFMEGVRDTPRSKQLEEHIFGKISHANAAVWEMYVTFAVAAVFAHYVDIIPNEGGSAEVQAVTATGQVDEESGTQEGGRNH</sequence>
<organism evidence="1 2">
    <name type="scientific">Grifola frondosa</name>
    <name type="common">Maitake</name>
    <name type="synonym">Polyporus frondosus</name>
    <dbReference type="NCBI Taxonomy" id="5627"/>
    <lineage>
        <taxon>Eukaryota</taxon>
        <taxon>Fungi</taxon>
        <taxon>Dikarya</taxon>
        <taxon>Basidiomycota</taxon>
        <taxon>Agaricomycotina</taxon>
        <taxon>Agaricomycetes</taxon>
        <taxon>Polyporales</taxon>
        <taxon>Grifolaceae</taxon>
        <taxon>Grifola</taxon>
    </lineage>
</organism>
<keyword evidence="2" id="KW-1185">Reference proteome</keyword>
<name>A0A1C7M6R3_GRIFR</name>
<protein>
    <submittedName>
        <fullName evidence="1">Uncharacterized protein</fullName>
    </submittedName>
</protein>
<reference evidence="1 2" key="1">
    <citation type="submission" date="2016-03" db="EMBL/GenBank/DDBJ databases">
        <title>Whole genome sequencing of Grifola frondosa 9006-11.</title>
        <authorList>
            <person name="Min B."/>
            <person name="Park H."/>
            <person name="Kim J.-G."/>
            <person name="Cho H."/>
            <person name="Oh Y.-L."/>
            <person name="Kong W.-S."/>
            <person name="Choi I.-G."/>
        </authorList>
    </citation>
    <scope>NUCLEOTIDE SEQUENCE [LARGE SCALE GENOMIC DNA]</scope>
    <source>
        <strain evidence="1 2">9006-11</strain>
    </source>
</reference>
<accession>A0A1C7M6R3</accession>
<evidence type="ECO:0000313" key="2">
    <source>
        <dbReference type="Proteomes" id="UP000092993"/>
    </source>
</evidence>
<evidence type="ECO:0000313" key="1">
    <source>
        <dbReference type="EMBL" id="OBZ70734.1"/>
    </source>
</evidence>
<comment type="caution">
    <text evidence="1">The sequence shown here is derived from an EMBL/GenBank/DDBJ whole genome shotgun (WGS) entry which is preliminary data.</text>
</comment>
<dbReference type="EMBL" id="LUGG01000013">
    <property type="protein sequence ID" value="OBZ70734.1"/>
    <property type="molecule type" value="Genomic_DNA"/>
</dbReference>
<gene>
    <name evidence="1" type="ORF">A0H81_09528</name>
</gene>